<name>A0A401KPT3_ASPAW</name>
<keyword evidence="5" id="KW-1185">Reference proteome</keyword>
<dbReference type="Gene3D" id="3.10.180.10">
    <property type="entry name" value="2,3-Dihydroxybiphenyl 1,2-Dioxygenase, domain 1"/>
    <property type="match status" value="2"/>
</dbReference>
<keyword evidence="1" id="KW-0479">Metal-binding</keyword>
<dbReference type="PANTHER" id="PTHR43048">
    <property type="entry name" value="METHYLMALONYL-COA EPIMERASE"/>
    <property type="match status" value="1"/>
</dbReference>
<dbReference type="InterPro" id="IPR051785">
    <property type="entry name" value="MMCE/EMCE_epimerase"/>
</dbReference>
<accession>A0A401KPT3</accession>
<dbReference type="AlphaFoldDB" id="A0A401KPT3"/>
<feature type="region of interest" description="Disordered" evidence="2">
    <location>
        <begin position="1"/>
        <end position="26"/>
    </location>
</feature>
<feature type="domain" description="VOC" evidence="3">
    <location>
        <begin position="46"/>
        <end position="153"/>
    </location>
</feature>
<evidence type="ECO:0000313" key="5">
    <source>
        <dbReference type="Proteomes" id="UP000286921"/>
    </source>
</evidence>
<sequence>MASPVLQPNRNMLQPDTVAMGKDQESQESWFEKRGIDPGSRIRLKKLSHVRYQHPNLDEIHQFLLDFGLQVAQKTDQEVWYSGYGPDAYVYYARKGPRKFLGGVFEAESREDFDRASRLPSAGAVEELKHAPGGGLLLTLTDPEGFPFNLIYGQQEVTAKQDLFFDKVLLNFPDDKPRVRQFNRFQPGPAAVYKLGHYGMSTQMFDSQLHFYTSTFNINPTDFVYMDQNGERVPVTVFMHLDLGETSVDHHSLFLSLNPTWAHVHHCSFEVHDFDAQQLGHQWLAQKGYRPAWGVGRHVLGSQIFDYWWDVSGNMIEHYADGDLVNRDTPVGFVEAGEDTLAVWGPKVPAEFVE</sequence>
<dbReference type="InterPro" id="IPR037523">
    <property type="entry name" value="VOC_core"/>
</dbReference>
<evidence type="ECO:0000313" key="4">
    <source>
        <dbReference type="EMBL" id="GCB21267.1"/>
    </source>
</evidence>
<evidence type="ECO:0000256" key="2">
    <source>
        <dbReference type="SAM" id="MobiDB-lite"/>
    </source>
</evidence>
<evidence type="ECO:0000259" key="3">
    <source>
        <dbReference type="PROSITE" id="PS51819"/>
    </source>
</evidence>
<proteinExistence type="predicted"/>
<protein>
    <submittedName>
        <fullName evidence="4">Metapyrocatechase 2</fullName>
    </submittedName>
</protein>
<feature type="domain" description="VOC" evidence="3">
    <location>
        <begin position="194"/>
        <end position="321"/>
    </location>
</feature>
<feature type="compositionally biased region" description="Polar residues" evidence="2">
    <location>
        <begin position="1"/>
        <end position="14"/>
    </location>
</feature>
<dbReference type="CDD" id="cd07267">
    <property type="entry name" value="THT_Oxygenase_N"/>
    <property type="match status" value="1"/>
</dbReference>
<dbReference type="FunFam" id="3.10.180.10:FF:000034">
    <property type="entry name" value="Glyoxalase/Bleomycin resistance protein/Dihydroxybiphenyl dioxygenase"/>
    <property type="match status" value="1"/>
</dbReference>
<dbReference type="GO" id="GO:0005739">
    <property type="term" value="C:mitochondrion"/>
    <property type="evidence" value="ECO:0007669"/>
    <property type="project" value="TreeGrafter"/>
</dbReference>
<dbReference type="PANTHER" id="PTHR43048:SF3">
    <property type="entry name" value="METHYLMALONYL-COA EPIMERASE, MITOCHONDRIAL"/>
    <property type="match status" value="1"/>
</dbReference>
<evidence type="ECO:0000256" key="1">
    <source>
        <dbReference type="ARBA" id="ARBA00022723"/>
    </source>
</evidence>
<dbReference type="GO" id="GO:0004493">
    <property type="term" value="F:methylmalonyl-CoA epimerase activity"/>
    <property type="evidence" value="ECO:0007669"/>
    <property type="project" value="TreeGrafter"/>
</dbReference>
<dbReference type="PROSITE" id="PS51819">
    <property type="entry name" value="VOC"/>
    <property type="match status" value="2"/>
</dbReference>
<dbReference type="FunFam" id="3.10.180.10:FF:000039">
    <property type="entry name" value="Trihydroxytoluene oxygenase (AFU_orthologue AFUA_8G02470)"/>
    <property type="match status" value="1"/>
</dbReference>
<dbReference type="Proteomes" id="UP000286921">
    <property type="component" value="Unassembled WGS sequence"/>
</dbReference>
<dbReference type="SUPFAM" id="SSF54593">
    <property type="entry name" value="Glyoxalase/Bleomycin resistance protein/Dihydroxybiphenyl dioxygenase"/>
    <property type="match status" value="1"/>
</dbReference>
<reference evidence="4 5" key="1">
    <citation type="submission" date="2016-09" db="EMBL/GenBank/DDBJ databases">
        <title>Aspergillus awamori IFM 58123T.</title>
        <authorList>
            <person name="Kusuya Y."/>
            <person name="Shimizu M."/>
            <person name="Takahashi H."/>
            <person name="Yaguchi T."/>
        </authorList>
    </citation>
    <scope>NUCLEOTIDE SEQUENCE [LARGE SCALE GENOMIC DNA]</scope>
    <source>
        <strain evidence="4 5">IFM 58123</strain>
    </source>
</reference>
<gene>
    <name evidence="4" type="ORF">AAWM_04152</name>
</gene>
<comment type="caution">
    <text evidence="4">The sequence shown here is derived from an EMBL/GenBank/DDBJ whole genome shotgun (WGS) entry which is preliminary data.</text>
</comment>
<dbReference type="InterPro" id="IPR029068">
    <property type="entry name" value="Glyas_Bleomycin-R_OHBP_Dase"/>
</dbReference>
<dbReference type="GO" id="GO:0046872">
    <property type="term" value="F:metal ion binding"/>
    <property type="evidence" value="ECO:0007669"/>
    <property type="project" value="UniProtKB-KW"/>
</dbReference>
<organism evidence="4 5">
    <name type="scientific">Aspergillus awamori</name>
    <name type="common">Black koji mold</name>
    <dbReference type="NCBI Taxonomy" id="105351"/>
    <lineage>
        <taxon>Eukaryota</taxon>
        <taxon>Fungi</taxon>
        <taxon>Dikarya</taxon>
        <taxon>Ascomycota</taxon>
        <taxon>Pezizomycotina</taxon>
        <taxon>Eurotiomycetes</taxon>
        <taxon>Eurotiomycetidae</taxon>
        <taxon>Eurotiales</taxon>
        <taxon>Aspergillaceae</taxon>
        <taxon>Aspergillus</taxon>
    </lineage>
</organism>
<dbReference type="GO" id="GO:0046491">
    <property type="term" value="P:L-methylmalonyl-CoA metabolic process"/>
    <property type="evidence" value="ECO:0007669"/>
    <property type="project" value="TreeGrafter"/>
</dbReference>
<dbReference type="EMBL" id="BDHI01000007">
    <property type="protein sequence ID" value="GCB21267.1"/>
    <property type="molecule type" value="Genomic_DNA"/>
</dbReference>